<keyword evidence="2" id="KW-1185">Reference proteome</keyword>
<organism evidence="1 2">
    <name type="scientific">Dentiscutata heterogama</name>
    <dbReference type="NCBI Taxonomy" id="1316150"/>
    <lineage>
        <taxon>Eukaryota</taxon>
        <taxon>Fungi</taxon>
        <taxon>Fungi incertae sedis</taxon>
        <taxon>Mucoromycota</taxon>
        <taxon>Glomeromycotina</taxon>
        <taxon>Glomeromycetes</taxon>
        <taxon>Diversisporales</taxon>
        <taxon>Gigasporaceae</taxon>
        <taxon>Dentiscutata</taxon>
    </lineage>
</organism>
<comment type="caution">
    <text evidence="1">The sequence shown here is derived from an EMBL/GenBank/DDBJ whole genome shotgun (WGS) entry which is preliminary data.</text>
</comment>
<reference evidence="1" key="1">
    <citation type="submission" date="2021-06" db="EMBL/GenBank/DDBJ databases">
        <authorList>
            <person name="Kallberg Y."/>
            <person name="Tangrot J."/>
            <person name="Rosling A."/>
        </authorList>
    </citation>
    <scope>NUCLEOTIDE SEQUENCE</scope>
    <source>
        <strain evidence="1">IL203A</strain>
    </source>
</reference>
<protein>
    <submittedName>
        <fullName evidence="1">2280_t:CDS:1</fullName>
    </submittedName>
</protein>
<proteinExistence type="predicted"/>
<name>A0ACA9NKP9_9GLOM</name>
<dbReference type="EMBL" id="CAJVPU010018083">
    <property type="protein sequence ID" value="CAG8663603.1"/>
    <property type="molecule type" value="Genomic_DNA"/>
</dbReference>
<sequence length="110" mass="12555">MSEVIVSQQNSYSFRDHSLKTSNFSSSPTLISTLEHSDIDVSFTSTNNKYDENTTTEYLNVDIRICTMNYVGSINTIRAAKPKDISFLFRFNQEALSICLNSMKIEIRIL</sequence>
<gene>
    <name evidence="1" type="ORF">DHETER_LOCUS9866</name>
</gene>
<evidence type="ECO:0000313" key="2">
    <source>
        <dbReference type="Proteomes" id="UP000789702"/>
    </source>
</evidence>
<evidence type="ECO:0000313" key="1">
    <source>
        <dbReference type="EMBL" id="CAG8663603.1"/>
    </source>
</evidence>
<accession>A0ACA9NKP9</accession>
<dbReference type="Proteomes" id="UP000789702">
    <property type="component" value="Unassembled WGS sequence"/>
</dbReference>